<gene>
    <name evidence="3" type="ORF">IAB68_02895</name>
</gene>
<dbReference type="InterPro" id="IPR006442">
    <property type="entry name" value="Antitoxin_Phd/YefM"/>
</dbReference>
<sequence>MKEYKITDARANLYGIVSDVNVAYNPVKIVNTKGDNAVIISERDWNSIQETLYLYSIPGYVESLEKAYEETDWENAKTYDPKDWQE</sequence>
<organism evidence="3 4">
    <name type="scientific">Candidatus Aphodocola excrementigallinarum</name>
    <dbReference type="NCBI Taxonomy" id="2840670"/>
    <lineage>
        <taxon>Bacteria</taxon>
        <taxon>Bacillati</taxon>
        <taxon>Bacillota</taxon>
        <taxon>Bacilli</taxon>
        <taxon>Candidatus Aphodocola</taxon>
    </lineage>
</organism>
<dbReference type="InterPro" id="IPR051405">
    <property type="entry name" value="phD/YefM_antitoxin"/>
</dbReference>
<proteinExistence type="inferred from homology"/>
<evidence type="ECO:0000256" key="1">
    <source>
        <dbReference type="ARBA" id="ARBA00009981"/>
    </source>
</evidence>
<dbReference type="SUPFAM" id="SSF143120">
    <property type="entry name" value="YefM-like"/>
    <property type="match status" value="1"/>
</dbReference>
<dbReference type="AlphaFoldDB" id="A0A9D1IN91"/>
<dbReference type="PANTHER" id="PTHR33713:SF6">
    <property type="entry name" value="ANTITOXIN YEFM"/>
    <property type="match status" value="1"/>
</dbReference>
<evidence type="ECO:0000313" key="4">
    <source>
        <dbReference type="Proteomes" id="UP000824074"/>
    </source>
</evidence>
<comment type="function">
    <text evidence="2">Antitoxin component of a type II toxin-antitoxin (TA) system.</text>
</comment>
<dbReference type="Gene3D" id="3.40.1620.10">
    <property type="entry name" value="YefM-like domain"/>
    <property type="match status" value="1"/>
</dbReference>
<evidence type="ECO:0000256" key="2">
    <source>
        <dbReference type="RuleBase" id="RU362080"/>
    </source>
</evidence>
<name>A0A9D1IN91_9FIRM</name>
<evidence type="ECO:0000313" key="3">
    <source>
        <dbReference type="EMBL" id="HIU40233.1"/>
    </source>
</evidence>
<dbReference type="Pfam" id="PF02604">
    <property type="entry name" value="PhdYeFM_antitox"/>
    <property type="match status" value="1"/>
</dbReference>
<protein>
    <recommendedName>
        <fullName evidence="2">Antitoxin</fullName>
    </recommendedName>
</protein>
<dbReference type="InterPro" id="IPR036165">
    <property type="entry name" value="YefM-like_sf"/>
</dbReference>
<dbReference type="Proteomes" id="UP000824074">
    <property type="component" value="Unassembled WGS sequence"/>
</dbReference>
<dbReference type="PANTHER" id="PTHR33713">
    <property type="entry name" value="ANTITOXIN YAFN-RELATED"/>
    <property type="match status" value="1"/>
</dbReference>
<accession>A0A9D1IN91</accession>
<reference evidence="3" key="2">
    <citation type="journal article" date="2021" name="PeerJ">
        <title>Extensive microbial diversity within the chicken gut microbiome revealed by metagenomics and culture.</title>
        <authorList>
            <person name="Gilroy R."/>
            <person name="Ravi A."/>
            <person name="Getino M."/>
            <person name="Pursley I."/>
            <person name="Horton D.L."/>
            <person name="Alikhan N.F."/>
            <person name="Baker D."/>
            <person name="Gharbi K."/>
            <person name="Hall N."/>
            <person name="Watson M."/>
            <person name="Adriaenssens E.M."/>
            <person name="Foster-Nyarko E."/>
            <person name="Jarju S."/>
            <person name="Secka A."/>
            <person name="Antonio M."/>
            <person name="Oren A."/>
            <person name="Chaudhuri R.R."/>
            <person name="La Ragione R."/>
            <person name="Hildebrand F."/>
            <person name="Pallen M.J."/>
        </authorList>
    </citation>
    <scope>NUCLEOTIDE SEQUENCE</scope>
    <source>
        <strain evidence="3">CHK193-30670</strain>
    </source>
</reference>
<comment type="similarity">
    <text evidence="1 2">Belongs to the phD/YefM antitoxin family.</text>
</comment>
<comment type="caution">
    <text evidence="3">The sequence shown here is derived from an EMBL/GenBank/DDBJ whole genome shotgun (WGS) entry which is preliminary data.</text>
</comment>
<reference evidence="3" key="1">
    <citation type="submission" date="2020-10" db="EMBL/GenBank/DDBJ databases">
        <authorList>
            <person name="Gilroy R."/>
        </authorList>
    </citation>
    <scope>NUCLEOTIDE SEQUENCE</scope>
    <source>
        <strain evidence="3">CHK193-30670</strain>
    </source>
</reference>
<dbReference type="EMBL" id="DVMT01000029">
    <property type="protein sequence ID" value="HIU40233.1"/>
    <property type="molecule type" value="Genomic_DNA"/>
</dbReference>